<evidence type="ECO:0000256" key="2">
    <source>
        <dbReference type="ARBA" id="ARBA00022980"/>
    </source>
</evidence>
<dbReference type="SUPFAM" id="SSF54211">
    <property type="entry name" value="Ribosomal protein S5 domain 2-like"/>
    <property type="match status" value="1"/>
</dbReference>
<dbReference type="Proteomes" id="UP000034403">
    <property type="component" value="Unassembled WGS sequence"/>
</dbReference>
<evidence type="ECO:0000256" key="7">
    <source>
        <dbReference type="RuleBase" id="RU003823"/>
    </source>
</evidence>
<accession>A0A0G1U796</accession>
<evidence type="ECO:0000256" key="5">
    <source>
        <dbReference type="ARBA" id="ARBA00035519"/>
    </source>
</evidence>
<dbReference type="InterPro" id="IPR000851">
    <property type="entry name" value="Ribosomal_uS5"/>
</dbReference>
<feature type="compositionally biased region" description="Gly residues" evidence="8">
    <location>
        <begin position="47"/>
        <end position="57"/>
    </location>
</feature>
<gene>
    <name evidence="10" type="ORF">UY20_C0003G0016</name>
</gene>
<dbReference type="Gene3D" id="3.30.230.10">
    <property type="match status" value="1"/>
</dbReference>
<dbReference type="EMBL" id="LCPC01000003">
    <property type="protein sequence ID" value="KKU89977.1"/>
    <property type="molecule type" value="Genomic_DNA"/>
</dbReference>
<dbReference type="GO" id="GO:1990904">
    <property type="term" value="C:ribonucleoprotein complex"/>
    <property type="evidence" value="ECO:0007669"/>
    <property type="project" value="UniProtKB-UniRule"/>
</dbReference>
<dbReference type="GO" id="GO:0005840">
    <property type="term" value="C:ribosome"/>
    <property type="evidence" value="ECO:0007669"/>
    <property type="project" value="UniProtKB-KW"/>
</dbReference>
<evidence type="ECO:0000256" key="3">
    <source>
        <dbReference type="ARBA" id="ARBA00023274"/>
    </source>
</evidence>
<keyword evidence="3 6" id="KW-0687">Ribonucleoprotein</keyword>
<dbReference type="GO" id="GO:0003723">
    <property type="term" value="F:RNA binding"/>
    <property type="evidence" value="ECO:0007669"/>
    <property type="project" value="InterPro"/>
</dbReference>
<dbReference type="Pfam" id="PF00333">
    <property type="entry name" value="Ribosomal_S5"/>
    <property type="match status" value="1"/>
</dbReference>
<name>A0A0G1U796_9BACT</name>
<dbReference type="InterPro" id="IPR020568">
    <property type="entry name" value="Ribosomal_Su5_D2-typ_SF"/>
</dbReference>
<dbReference type="Pfam" id="PF03719">
    <property type="entry name" value="Ribosomal_S5_C"/>
    <property type="match status" value="1"/>
</dbReference>
<evidence type="ECO:0000256" key="6">
    <source>
        <dbReference type="PROSITE-ProRule" id="PRU00268"/>
    </source>
</evidence>
<evidence type="ECO:0000256" key="8">
    <source>
        <dbReference type="SAM" id="MobiDB-lite"/>
    </source>
</evidence>
<dbReference type="PANTHER" id="PTHR48277:SF1">
    <property type="entry name" value="MITOCHONDRIAL RIBOSOMAL PROTEIN S5"/>
    <property type="match status" value="1"/>
</dbReference>
<dbReference type="InterPro" id="IPR018192">
    <property type="entry name" value="Ribosomal_uS5_N_CS"/>
</dbReference>
<protein>
    <recommendedName>
        <fullName evidence="4">Small ribosomal subunit protein uS5</fullName>
    </recommendedName>
    <alternativeName>
        <fullName evidence="5">30S ribosomal protein S5</fullName>
    </alternativeName>
</protein>
<dbReference type="PROSITE" id="PS50881">
    <property type="entry name" value="S5_DSRBD"/>
    <property type="match status" value="1"/>
</dbReference>
<evidence type="ECO:0000256" key="1">
    <source>
        <dbReference type="ARBA" id="ARBA00008945"/>
    </source>
</evidence>
<dbReference type="InterPro" id="IPR005324">
    <property type="entry name" value="Ribosomal_uS5_C"/>
</dbReference>
<evidence type="ECO:0000313" key="10">
    <source>
        <dbReference type="EMBL" id="KKU89977.1"/>
    </source>
</evidence>
<comment type="caution">
    <text evidence="10">The sequence shown here is derived from an EMBL/GenBank/DDBJ whole genome shotgun (WGS) entry which is preliminary data.</text>
</comment>
<dbReference type="InterPro" id="IPR014721">
    <property type="entry name" value="Ribsml_uS5_D2-typ_fold_subgr"/>
</dbReference>
<feature type="compositionally biased region" description="Basic and acidic residues" evidence="8">
    <location>
        <begin position="35"/>
        <end position="45"/>
    </location>
</feature>
<keyword evidence="2 6" id="KW-0689">Ribosomal protein</keyword>
<dbReference type="InterPro" id="IPR013810">
    <property type="entry name" value="Ribosomal_uS5_N"/>
</dbReference>
<dbReference type="Gene3D" id="3.30.160.20">
    <property type="match status" value="1"/>
</dbReference>
<sequence>MEDPIKTQSEPEVVTSPVPVPEPEPKAAAPLAPQEPRREGFDRGRGRGGQFGRGGRGGMRRGMERPKSEFDQKVLEIARVSRVTKGGKRFTFRATVVIGDGKGRVGVGMAKGKDVAQSVQKAVNQAKKYLLMVPTKSGTIPYQVEAKYNSAVVILKPAIGGVKAGGPVRVVAKLAGITGLTGKLIERTNNKLNIAQATIKALRKLS</sequence>
<reference evidence="10 11" key="1">
    <citation type="journal article" date="2015" name="Nature">
        <title>rRNA introns, odd ribosomes, and small enigmatic genomes across a large radiation of phyla.</title>
        <authorList>
            <person name="Brown C.T."/>
            <person name="Hug L.A."/>
            <person name="Thomas B.C."/>
            <person name="Sharon I."/>
            <person name="Castelle C.J."/>
            <person name="Singh A."/>
            <person name="Wilkins M.J."/>
            <person name="Williams K.H."/>
            <person name="Banfield J.F."/>
        </authorList>
    </citation>
    <scope>NUCLEOTIDE SEQUENCE [LARGE SCALE GENOMIC DNA]</scope>
</reference>
<comment type="similarity">
    <text evidence="1 7">Belongs to the universal ribosomal protein uS5 family.</text>
</comment>
<evidence type="ECO:0000259" key="9">
    <source>
        <dbReference type="PROSITE" id="PS50881"/>
    </source>
</evidence>
<dbReference type="AlphaFoldDB" id="A0A0G1U796"/>
<feature type="region of interest" description="Disordered" evidence="8">
    <location>
        <begin position="1"/>
        <end position="67"/>
    </location>
</feature>
<dbReference type="GO" id="GO:0006412">
    <property type="term" value="P:translation"/>
    <property type="evidence" value="ECO:0007669"/>
    <property type="project" value="InterPro"/>
</dbReference>
<proteinExistence type="inferred from homology"/>
<feature type="domain" description="S5 DRBM" evidence="9">
    <location>
        <begin position="70"/>
        <end position="133"/>
    </location>
</feature>
<evidence type="ECO:0000313" key="11">
    <source>
        <dbReference type="Proteomes" id="UP000034403"/>
    </source>
</evidence>
<dbReference type="GO" id="GO:0003735">
    <property type="term" value="F:structural constituent of ribosome"/>
    <property type="evidence" value="ECO:0007669"/>
    <property type="project" value="UniProtKB-UniRule"/>
</dbReference>
<dbReference type="PROSITE" id="PS00585">
    <property type="entry name" value="RIBOSOMAL_S5"/>
    <property type="match status" value="1"/>
</dbReference>
<organism evidence="10 11">
    <name type="scientific">Candidatus Yanofskybacteria bacterium GW2011_GWA1_48_10</name>
    <dbReference type="NCBI Taxonomy" id="1619022"/>
    <lineage>
        <taxon>Bacteria</taxon>
        <taxon>Candidatus Yanofskyibacteriota</taxon>
    </lineage>
</organism>
<dbReference type="SUPFAM" id="SSF54768">
    <property type="entry name" value="dsRNA-binding domain-like"/>
    <property type="match status" value="1"/>
</dbReference>
<evidence type="ECO:0000256" key="4">
    <source>
        <dbReference type="ARBA" id="ARBA00035255"/>
    </source>
</evidence>
<dbReference type="PANTHER" id="PTHR48277">
    <property type="entry name" value="MITOCHONDRIAL RIBOSOMAL PROTEIN S5"/>
    <property type="match status" value="1"/>
</dbReference>